<organism evidence="5 6">
    <name type="scientific">Mya arenaria</name>
    <name type="common">Soft-shell clam</name>
    <dbReference type="NCBI Taxonomy" id="6604"/>
    <lineage>
        <taxon>Eukaryota</taxon>
        <taxon>Metazoa</taxon>
        <taxon>Spiralia</taxon>
        <taxon>Lophotrochozoa</taxon>
        <taxon>Mollusca</taxon>
        <taxon>Bivalvia</taxon>
        <taxon>Autobranchia</taxon>
        <taxon>Heteroconchia</taxon>
        <taxon>Euheterodonta</taxon>
        <taxon>Imparidentia</taxon>
        <taxon>Neoheterodontei</taxon>
        <taxon>Myida</taxon>
        <taxon>Myoidea</taxon>
        <taxon>Myidae</taxon>
        <taxon>Mya</taxon>
    </lineage>
</organism>
<evidence type="ECO:0000256" key="1">
    <source>
        <dbReference type="ARBA" id="ARBA00022729"/>
    </source>
</evidence>
<gene>
    <name evidence="5" type="ORF">MAR_023800</name>
</gene>
<feature type="domain" description="Alpha-2-macroglobulin" evidence="4">
    <location>
        <begin position="35"/>
        <end position="126"/>
    </location>
</feature>
<dbReference type="Gene3D" id="1.50.10.20">
    <property type="match status" value="1"/>
</dbReference>
<dbReference type="Gene3D" id="2.60.40.10">
    <property type="entry name" value="Immunoglobulins"/>
    <property type="match status" value="1"/>
</dbReference>
<dbReference type="Gene3D" id="2.20.130.20">
    <property type="match status" value="1"/>
</dbReference>
<dbReference type="SUPFAM" id="SSF48239">
    <property type="entry name" value="Terpenoid cyclases/Protein prenyltransferases"/>
    <property type="match status" value="1"/>
</dbReference>
<evidence type="ECO:0000259" key="4">
    <source>
        <dbReference type="SMART" id="SM01360"/>
    </source>
</evidence>
<dbReference type="InterPro" id="IPR001599">
    <property type="entry name" value="Macroglobln_a2"/>
</dbReference>
<protein>
    <submittedName>
        <fullName evidence="5">A2MG-like protein</fullName>
    </submittedName>
</protein>
<dbReference type="EMBL" id="CP111014">
    <property type="protein sequence ID" value="WAQ99427.1"/>
    <property type="molecule type" value="Genomic_DNA"/>
</dbReference>
<sequence>MHWDRGSQRSYAACQGSHCEYDAQAFPVRTKFPETWIWSNLTTSSSGVATLTMEVPDTITDWVATGFALNRDSGIGVASQPANVTTYLPFFVSLHLPFSIVSQEMAVIQAVVFNYYPHDLYANVKLKTSKDAFTSMEVNKYGEEEEVKEDIEKCILVRSNDASSAYFVIKPQTIGTINLEVEATSNMGRDTVRRSIVVKPPGIEKEENVAALISLKSGAKFEKEIPIMYPPRIVPGSERVQVTVIGDLFGPSLEHLDRLLQIPHGCGEQNMVRFAPAIAAAVYLNATGRYDQKVEKRIQHIMETGYQRQLTYQHPSGGFRAFNHREEMGSLWLTAFVLRSFAQANEFTYIDPAVVERGVRFILNNQRKEGSFNSTGFVHNKAM</sequence>
<dbReference type="InterPro" id="IPR050473">
    <property type="entry name" value="A2M/Complement_sys"/>
</dbReference>
<dbReference type="InterPro" id="IPR011626">
    <property type="entry name" value="Alpha-macroglobulin_TED"/>
</dbReference>
<dbReference type="Proteomes" id="UP001164746">
    <property type="component" value="Chromosome 3"/>
</dbReference>
<dbReference type="InterPro" id="IPR008930">
    <property type="entry name" value="Terpenoid_cyclase/PrenylTrfase"/>
</dbReference>
<dbReference type="SMART" id="SM01360">
    <property type="entry name" value="A2M"/>
    <property type="match status" value="1"/>
</dbReference>
<dbReference type="Pfam" id="PF00207">
    <property type="entry name" value="A2M"/>
    <property type="match status" value="1"/>
</dbReference>
<accession>A0ABY7DP06</accession>
<keyword evidence="6" id="KW-1185">Reference proteome</keyword>
<dbReference type="PANTHER" id="PTHR11412">
    <property type="entry name" value="MACROGLOBULIN / COMPLEMENT"/>
    <property type="match status" value="1"/>
</dbReference>
<evidence type="ECO:0000256" key="3">
    <source>
        <dbReference type="ARBA" id="ARBA00023157"/>
    </source>
</evidence>
<evidence type="ECO:0000313" key="5">
    <source>
        <dbReference type="EMBL" id="WAQ99427.1"/>
    </source>
</evidence>
<keyword evidence="2" id="KW-0882">Thioester bond</keyword>
<reference evidence="5" key="1">
    <citation type="submission" date="2022-11" db="EMBL/GenBank/DDBJ databases">
        <title>Centuries of genome instability and evolution in soft-shell clam transmissible cancer (bioRxiv).</title>
        <authorList>
            <person name="Hart S.F.M."/>
            <person name="Yonemitsu M.A."/>
            <person name="Giersch R.M."/>
            <person name="Beal B.F."/>
            <person name="Arriagada G."/>
            <person name="Davis B.W."/>
            <person name="Ostrander E.A."/>
            <person name="Goff S.P."/>
            <person name="Metzger M.J."/>
        </authorList>
    </citation>
    <scope>NUCLEOTIDE SEQUENCE</scope>
    <source>
        <strain evidence="5">MELC-2E11</strain>
        <tissue evidence="5">Siphon/mantle</tissue>
    </source>
</reference>
<evidence type="ECO:0000313" key="6">
    <source>
        <dbReference type="Proteomes" id="UP001164746"/>
    </source>
</evidence>
<dbReference type="InterPro" id="IPR013783">
    <property type="entry name" value="Ig-like_fold"/>
</dbReference>
<name>A0ABY7DP06_MYAAR</name>
<keyword evidence="1" id="KW-0732">Signal</keyword>
<dbReference type="InterPro" id="IPR047565">
    <property type="entry name" value="Alpha-macroglob_thiol-ester_cl"/>
</dbReference>
<dbReference type="InterPro" id="IPR019742">
    <property type="entry name" value="MacrogloblnA2_CS"/>
</dbReference>
<proteinExistence type="predicted"/>
<dbReference type="PANTHER" id="PTHR11412:SF136">
    <property type="entry name" value="CD109 ANTIGEN"/>
    <property type="match status" value="1"/>
</dbReference>
<dbReference type="Pfam" id="PF07678">
    <property type="entry name" value="TED_complement"/>
    <property type="match status" value="1"/>
</dbReference>
<feature type="non-terminal residue" evidence="5">
    <location>
        <position position="383"/>
    </location>
</feature>
<keyword evidence="3" id="KW-1015">Disulfide bond</keyword>
<dbReference type="PROSITE" id="PS00477">
    <property type="entry name" value="ALPHA_2_MACROGLOBULIN"/>
    <property type="match status" value="1"/>
</dbReference>
<evidence type="ECO:0000256" key="2">
    <source>
        <dbReference type="ARBA" id="ARBA00022966"/>
    </source>
</evidence>
<dbReference type="SMART" id="SM01419">
    <property type="entry name" value="Thiol-ester_cl"/>
    <property type="match status" value="1"/>
</dbReference>